<dbReference type="Gene3D" id="3.10.560.10">
    <property type="entry name" value="Outer membrane lipoprotein wza domain like"/>
    <property type="match status" value="2"/>
</dbReference>
<dbReference type="InterPro" id="IPR049712">
    <property type="entry name" value="Poly_export"/>
</dbReference>
<proteinExistence type="inferred from homology"/>
<keyword evidence="11" id="KW-0472">Membrane</keyword>
<evidence type="ECO:0000256" key="13">
    <source>
        <dbReference type="ARBA" id="ARBA00023237"/>
    </source>
</evidence>
<dbReference type="Pfam" id="PF22461">
    <property type="entry name" value="SLBB_2"/>
    <property type="match status" value="2"/>
</dbReference>
<dbReference type="PANTHER" id="PTHR33619">
    <property type="entry name" value="POLYSACCHARIDE EXPORT PROTEIN GFCE-RELATED"/>
    <property type="match status" value="1"/>
</dbReference>
<feature type="domain" description="Polysaccharide export protein N-terminal" evidence="15">
    <location>
        <begin position="78"/>
        <end position="162"/>
    </location>
</feature>
<keyword evidence="4" id="KW-1134">Transmembrane beta strand</keyword>
<evidence type="ECO:0000256" key="9">
    <source>
        <dbReference type="ARBA" id="ARBA00023065"/>
    </source>
</evidence>
<dbReference type="Gene3D" id="3.30.1950.10">
    <property type="entry name" value="wza like domain"/>
    <property type="match status" value="1"/>
</dbReference>
<dbReference type="RefSeq" id="WP_014656698.1">
    <property type="nucleotide sequence ID" value="NC_017731.1"/>
</dbReference>
<evidence type="ECO:0000259" key="16">
    <source>
        <dbReference type="Pfam" id="PF18412"/>
    </source>
</evidence>
<evidence type="ECO:0000313" key="19">
    <source>
        <dbReference type="Proteomes" id="UP000005012"/>
    </source>
</evidence>
<organism evidence="18 19">
    <name type="scientific">Providencia stuartii (strain MRSN 2154)</name>
    <dbReference type="NCBI Taxonomy" id="1157951"/>
    <lineage>
        <taxon>Bacteria</taxon>
        <taxon>Pseudomonadati</taxon>
        <taxon>Pseudomonadota</taxon>
        <taxon>Gammaproteobacteria</taxon>
        <taxon>Enterobacterales</taxon>
        <taxon>Morganellaceae</taxon>
        <taxon>Providencia</taxon>
    </lineage>
</organism>
<accession>A0A140NKC1</accession>
<evidence type="ECO:0000256" key="5">
    <source>
        <dbReference type="ARBA" id="ARBA00022597"/>
    </source>
</evidence>
<dbReference type="PANTHER" id="PTHR33619:SF3">
    <property type="entry name" value="POLYSACCHARIDE EXPORT PROTEIN GFCE-RELATED"/>
    <property type="match status" value="1"/>
</dbReference>
<feature type="domain" description="SLBB" evidence="17">
    <location>
        <begin position="168"/>
        <end position="246"/>
    </location>
</feature>
<dbReference type="InterPro" id="IPR003715">
    <property type="entry name" value="Poly_export_N"/>
</dbReference>
<dbReference type="GO" id="GO:0009279">
    <property type="term" value="C:cell outer membrane"/>
    <property type="evidence" value="ECO:0007669"/>
    <property type="project" value="UniProtKB-SubCell"/>
</dbReference>
<dbReference type="GeneID" id="92280938"/>
<dbReference type="Pfam" id="PF02563">
    <property type="entry name" value="Poly_export"/>
    <property type="match status" value="1"/>
</dbReference>
<keyword evidence="10" id="KW-0626">Porin</keyword>
<evidence type="ECO:0000256" key="12">
    <source>
        <dbReference type="ARBA" id="ARBA00023139"/>
    </source>
</evidence>
<dbReference type="Gene3D" id="1.20.5.70">
    <property type="match status" value="1"/>
</dbReference>
<keyword evidence="13" id="KW-0998">Cell outer membrane</keyword>
<evidence type="ECO:0000256" key="1">
    <source>
        <dbReference type="ARBA" id="ARBA00004571"/>
    </source>
</evidence>
<gene>
    <name evidence="18" type="ordered locus">S70_06180</name>
</gene>
<dbReference type="InterPro" id="IPR054765">
    <property type="entry name" value="SLBB_dom"/>
</dbReference>
<name>A0A140NKC1_PROSM</name>
<evidence type="ECO:0000256" key="4">
    <source>
        <dbReference type="ARBA" id="ARBA00022452"/>
    </source>
</evidence>
<keyword evidence="8" id="KW-0625">Polysaccharide transport</keyword>
<keyword evidence="14" id="KW-0449">Lipoprotein</keyword>
<dbReference type="OrthoDB" id="9808421at2"/>
<comment type="similarity">
    <text evidence="2">Belongs to the BexD/CtrA/VexA family.</text>
</comment>
<dbReference type="PROSITE" id="PS51257">
    <property type="entry name" value="PROKAR_LIPOPROTEIN"/>
    <property type="match status" value="1"/>
</dbReference>
<dbReference type="Pfam" id="PF18412">
    <property type="entry name" value="Wza_C"/>
    <property type="match status" value="1"/>
</dbReference>
<evidence type="ECO:0000256" key="10">
    <source>
        <dbReference type="ARBA" id="ARBA00023114"/>
    </source>
</evidence>
<keyword evidence="6" id="KW-0812">Transmembrane</keyword>
<evidence type="ECO:0000259" key="17">
    <source>
        <dbReference type="Pfam" id="PF22461"/>
    </source>
</evidence>
<keyword evidence="9" id="KW-0406">Ion transport</keyword>
<dbReference type="PATRIC" id="fig|1157951.4.peg.1226"/>
<reference evidence="19" key="2">
    <citation type="submission" date="2012-04" db="EMBL/GenBank/DDBJ databases">
        <title>Complete genome sequence of Providencia stuartii clinical isolate MRSN 2154.</title>
        <authorList>
            <person name="Clifford R.J."/>
            <person name="Hang J."/>
            <person name="Riley M.C."/>
            <person name="Onmus-Leone F."/>
            <person name="Kuschner R.A."/>
            <person name="Lesho E.P."/>
            <person name="Waterman P.E."/>
        </authorList>
    </citation>
    <scope>NUCLEOTIDE SEQUENCE [LARGE SCALE GENOMIC DNA]</scope>
    <source>
        <strain evidence="19">MRSN 2154</strain>
    </source>
</reference>
<dbReference type="InterPro" id="IPR040716">
    <property type="entry name" value="Wza_C"/>
</dbReference>
<dbReference type="EMBL" id="CP003488">
    <property type="protein sequence ID" value="AFH93108.1"/>
    <property type="molecule type" value="Genomic_DNA"/>
</dbReference>
<keyword evidence="3" id="KW-0813">Transport</keyword>
<evidence type="ECO:0000256" key="3">
    <source>
        <dbReference type="ARBA" id="ARBA00022448"/>
    </source>
</evidence>
<evidence type="ECO:0000256" key="8">
    <source>
        <dbReference type="ARBA" id="ARBA00023047"/>
    </source>
</evidence>
<feature type="domain" description="Outer-membrane lipoprotein Wza C-terminal" evidence="16">
    <location>
        <begin position="352"/>
        <end position="381"/>
    </location>
</feature>
<dbReference type="GO" id="GO:0015288">
    <property type="term" value="F:porin activity"/>
    <property type="evidence" value="ECO:0007669"/>
    <property type="project" value="UniProtKB-KW"/>
</dbReference>
<keyword evidence="5" id="KW-0762">Sugar transport</keyword>
<evidence type="ECO:0000256" key="2">
    <source>
        <dbReference type="ARBA" id="ARBA00009450"/>
    </source>
</evidence>
<reference evidence="18 19" key="1">
    <citation type="journal article" date="2012" name="J. Bacteriol.">
        <title>Complete Genome Sequence of Providencia stuartii Clinical Isolate MRSN 2154.</title>
        <authorList>
            <person name="Clifford R.J."/>
            <person name="Hang J."/>
            <person name="Riley M.C."/>
            <person name="Onmus-Leone F."/>
            <person name="Kuschner R.A."/>
            <person name="Lesho E.P."/>
            <person name="Waterman P.E."/>
        </authorList>
    </citation>
    <scope>NUCLEOTIDE SEQUENCE [LARGE SCALE GENOMIC DNA]</scope>
    <source>
        <strain evidence="18 19">MRSN 2154</strain>
    </source>
</reference>
<evidence type="ECO:0000256" key="6">
    <source>
        <dbReference type="ARBA" id="ARBA00022692"/>
    </source>
</evidence>
<evidence type="ECO:0000256" key="11">
    <source>
        <dbReference type="ARBA" id="ARBA00023136"/>
    </source>
</evidence>
<comment type="subcellular location">
    <subcellularLocation>
        <location evidence="1">Cell outer membrane</location>
        <topology evidence="1">Multi-pass membrane protein</topology>
    </subcellularLocation>
</comment>
<dbReference type="HOGENOM" id="CLU_038343_4_2_6"/>
<dbReference type="Proteomes" id="UP000005012">
    <property type="component" value="Chromosome"/>
</dbReference>
<keyword evidence="12" id="KW-0564">Palmitate</keyword>
<protein>
    <submittedName>
        <fullName evidence="18">Polysaccharide export protein Wza</fullName>
    </submittedName>
</protein>
<evidence type="ECO:0000313" key="18">
    <source>
        <dbReference type="EMBL" id="AFH93108.1"/>
    </source>
</evidence>
<feature type="domain" description="SLBB" evidence="17">
    <location>
        <begin position="252"/>
        <end position="349"/>
    </location>
</feature>
<dbReference type="GO" id="GO:0046930">
    <property type="term" value="C:pore complex"/>
    <property type="evidence" value="ECO:0007669"/>
    <property type="project" value="UniProtKB-KW"/>
</dbReference>
<keyword evidence="7" id="KW-0732">Signal</keyword>
<dbReference type="AlphaFoldDB" id="A0A140NKC1"/>
<sequence length="384" mass="41962">MLSKRLPLTLLAASILLTGCTVTPGVYMSTSGKNVVDTGDRDISKFVDIYPISPKLLDEMYVAPVIAKPNPTLEKQLSTYEYRVGVGDVLTITVWDHPELTIPAGSYRSAADSGNWVHSNGTIYYPYIGNVKVVGKTLSEIRNLVSSKLATYIESPQVDVSIAAFRSQKMYVSGEVAKPGTLPITNIPLTVLEAFNNAGGLTEKADWDNVVLTRNGKEIKLSLQSLVQYGDMTQNYLMIPGDTLYVPRNDGQKVFVMGEVGQPNTLTIDRAGMSITEALSKAGGTDQTTANATGVFVIRPIKNQTSGDKELDALLPKKMAAVYQLDLSDATAMVMGTEFKLQPYDLVYVTAAPVVRWNRLITQLLPTIATYNQLTEGTKRIHDW</sequence>
<dbReference type="GO" id="GO:0015159">
    <property type="term" value="F:polysaccharide transmembrane transporter activity"/>
    <property type="evidence" value="ECO:0007669"/>
    <property type="project" value="InterPro"/>
</dbReference>
<evidence type="ECO:0000256" key="14">
    <source>
        <dbReference type="ARBA" id="ARBA00023288"/>
    </source>
</evidence>
<dbReference type="NCBIfam" id="NF011658">
    <property type="entry name" value="PRK15078.1"/>
    <property type="match status" value="1"/>
</dbReference>
<evidence type="ECO:0000256" key="7">
    <source>
        <dbReference type="ARBA" id="ARBA00022729"/>
    </source>
</evidence>
<evidence type="ECO:0000259" key="15">
    <source>
        <dbReference type="Pfam" id="PF02563"/>
    </source>
</evidence>
<dbReference type="GO" id="GO:0006811">
    <property type="term" value="P:monoatomic ion transport"/>
    <property type="evidence" value="ECO:0007669"/>
    <property type="project" value="UniProtKB-KW"/>
</dbReference>
<dbReference type="KEGG" id="psi:S70_06180"/>